<protein>
    <recommendedName>
        <fullName evidence="4">Somatostatin/Cortistatin C-terminal domain-containing protein</fullName>
    </recommendedName>
</protein>
<organism evidence="3">
    <name type="scientific">Clastoptera arizonana</name>
    <name type="common">Arizona spittle bug</name>
    <dbReference type="NCBI Taxonomy" id="38151"/>
    <lineage>
        <taxon>Eukaryota</taxon>
        <taxon>Metazoa</taxon>
        <taxon>Ecdysozoa</taxon>
        <taxon>Arthropoda</taxon>
        <taxon>Hexapoda</taxon>
        <taxon>Insecta</taxon>
        <taxon>Pterygota</taxon>
        <taxon>Neoptera</taxon>
        <taxon>Paraneoptera</taxon>
        <taxon>Hemiptera</taxon>
        <taxon>Auchenorrhyncha</taxon>
        <taxon>Cercopoidea</taxon>
        <taxon>Clastopteridae</taxon>
        <taxon>Clastoptera</taxon>
    </lineage>
</organism>
<sequence>MHLTLLYWALLLLHATSISATTEDEPSSAAVQDSAYGMLLQEDRPSSNQLREMMRLYEMIQLKALQAKHNPDLEEMLEGEALPIPERLIAILQENDDLLKQQKRGSYMSLCHFKICNMGRKRNPYWSKWARV</sequence>
<evidence type="ECO:0000313" key="2">
    <source>
        <dbReference type="EMBL" id="JAS07584.1"/>
    </source>
</evidence>
<dbReference type="EMBL" id="GEDC01028914">
    <property type="protein sequence ID" value="JAS08384.1"/>
    <property type="molecule type" value="Transcribed_RNA"/>
</dbReference>
<evidence type="ECO:0000313" key="3">
    <source>
        <dbReference type="EMBL" id="JAS08384.1"/>
    </source>
</evidence>
<evidence type="ECO:0000256" key="1">
    <source>
        <dbReference type="SAM" id="SignalP"/>
    </source>
</evidence>
<evidence type="ECO:0008006" key="4">
    <source>
        <dbReference type="Google" id="ProtNLM"/>
    </source>
</evidence>
<keyword evidence="1" id="KW-0732">Signal</keyword>
<gene>
    <name evidence="3" type="ORF">g.3150</name>
    <name evidence="2" type="ORF">g.3151</name>
</gene>
<reference evidence="3" key="1">
    <citation type="submission" date="2015-12" db="EMBL/GenBank/DDBJ databases">
        <title>De novo transcriptome assembly of four potential Pierce s Disease insect vectors from Arizona vineyards.</title>
        <authorList>
            <person name="Tassone E.E."/>
        </authorList>
    </citation>
    <scope>NUCLEOTIDE SEQUENCE</scope>
</reference>
<dbReference type="AlphaFoldDB" id="A0A1B6C4S4"/>
<proteinExistence type="predicted"/>
<feature type="chain" id="PRO_5008580206" description="Somatostatin/Cortistatin C-terminal domain-containing protein" evidence="1">
    <location>
        <begin position="21"/>
        <end position="132"/>
    </location>
</feature>
<feature type="signal peptide" evidence="1">
    <location>
        <begin position="1"/>
        <end position="20"/>
    </location>
</feature>
<accession>A0A1B6C4S4</accession>
<name>A0A1B6C4S4_9HEMI</name>
<dbReference type="EMBL" id="GEDC01029714">
    <property type="protein sequence ID" value="JAS07584.1"/>
    <property type="molecule type" value="Transcribed_RNA"/>
</dbReference>